<organism evidence="1 2">
    <name type="scientific">Musa balbisiana</name>
    <name type="common">Banana</name>
    <dbReference type="NCBI Taxonomy" id="52838"/>
    <lineage>
        <taxon>Eukaryota</taxon>
        <taxon>Viridiplantae</taxon>
        <taxon>Streptophyta</taxon>
        <taxon>Embryophyta</taxon>
        <taxon>Tracheophyta</taxon>
        <taxon>Spermatophyta</taxon>
        <taxon>Magnoliopsida</taxon>
        <taxon>Liliopsida</taxon>
        <taxon>Zingiberales</taxon>
        <taxon>Musaceae</taxon>
        <taxon>Musa</taxon>
    </lineage>
</organism>
<accession>A0A4S8JJV9</accession>
<evidence type="ECO:0000313" key="1">
    <source>
        <dbReference type="EMBL" id="THU61909.1"/>
    </source>
</evidence>
<comment type="caution">
    <text evidence="1">The sequence shown here is derived from an EMBL/GenBank/DDBJ whole genome shotgun (WGS) entry which is preliminary data.</text>
</comment>
<name>A0A4S8JJV9_MUSBA</name>
<proteinExistence type="predicted"/>
<evidence type="ECO:0000313" key="2">
    <source>
        <dbReference type="Proteomes" id="UP000317650"/>
    </source>
</evidence>
<dbReference type="Proteomes" id="UP000317650">
    <property type="component" value="Chromosome 7"/>
</dbReference>
<sequence length="70" mass="7669">MRLHFIINPTRARCSSRASTPRSNGGMSLQLSPCNNYLSLSSHGAQLIVFRPKVDKISLLIVNTTSNPSI</sequence>
<dbReference type="EMBL" id="PYDT01000005">
    <property type="protein sequence ID" value="THU61909.1"/>
    <property type="molecule type" value="Genomic_DNA"/>
</dbReference>
<gene>
    <name evidence="1" type="ORF">C4D60_Mb07t28210</name>
</gene>
<protein>
    <submittedName>
        <fullName evidence="1">Uncharacterized protein</fullName>
    </submittedName>
</protein>
<keyword evidence="2" id="KW-1185">Reference proteome</keyword>
<dbReference type="AlphaFoldDB" id="A0A4S8JJV9"/>
<reference evidence="1 2" key="1">
    <citation type="journal article" date="2019" name="Nat. Plants">
        <title>Genome sequencing of Musa balbisiana reveals subgenome evolution and function divergence in polyploid bananas.</title>
        <authorList>
            <person name="Yao X."/>
        </authorList>
    </citation>
    <scope>NUCLEOTIDE SEQUENCE [LARGE SCALE GENOMIC DNA]</scope>
    <source>
        <strain evidence="2">cv. DH-PKW</strain>
        <tissue evidence="1">Leaves</tissue>
    </source>
</reference>